<gene>
    <name evidence="2" type="ORF">P4O66_002228</name>
</gene>
<reference evidence="2" key="1">
    <citation type="submission" date="2023-03" db="EMBL/GenBank/DDBJ databases">
        <title>Electrophorus voltai genome.</title>
        <authorList>
            <person name="Bian C."/>
        </authorList>
    </citation>
    <scope>NUCLEOTIDE SEQUENCE</scope>
    <source>
        <strain evidence="2">CB-2022</strain>
        <tissue evidence="2">Muscle</tissue>
    </source>
</reference>
<comment type="caution">
    <text evidence="2">The sequence shown here is derived from an EMBL/GenBank/DDBJ whole genome shotgun (WGS) entry which is preliminary data.</text>
</comment>
<evidence type="ECO:0000256" key="1">
    <source>
        <dbReference type="SAM" id="MobiDB-lite"/>
    </source>
</evidence>
<feature type="compositionally biased region" description="Polar residues" evidence="1">
    <location>
        <begin position="1"/>
        <end position="18"/>
    </location>
</feature>
<feature type="compositionally biased region" description="Gly residues" evidence="1">
    <location>
        <begin position="20"/>
        <end position="33"/>
    </location>
</feature>
<protein>
    <submittedName>
        <fullName evidence="2">Uncharacterized protein</fullName>
    </submittedName>
</protein>
<proteinExistence type="predicted"/>
<evidence type="ECO:0000313" key="2">
    <source>
        <dbReference type="EMBL" id="KAK1790074.1"/>
    </source>
</evidence>
<evidence type="ECO:0000313" key="3">
    <source>
        <dbReference type="Proteomes" id="UP001239994"/>
    </source>
</evidence>
<organism evidence="2 3">
    <name type="scientific">Electrophorus voltai</name>
    <dbReference type="NCBI Taxonomy" id="2609070"/>
    <lineage>
        <taxon>Eukaryota</taxon>
        <taxon>Metazoa</taxon>
        <taxon>Chordata</taxon>
        <taxon>Craniata</taxon>
        <taxon>Vertebrata</taxon>
        <taxon>Euteleostomi</taxon>
        <taxon>Actinopterygii</taxon>
        <taxon>Neopterygii</taxon>
        <taxon>Teleostei</taxon>
        <taxon>Ostariophysi</taxon>
        <taxon>Gymnotiformes</taxon>
        <taxon>Gymnotoidei</taxon>
        <taxon>Gymnotidae</taxon>
        <taxon>Electrophorus</taxon>
    </lineage>
</organism>
<sequence length="238" mass="25259">MSDTPATIRQPLFQSNSVGGSAGTTGQTGGGGSLTTTEGLKTCPRGRRETEPTRVIAAGTSKGASGAGVVRLCRALPARAARGGMSAHRTGGQATCDLARWHGMGSPSSSVPGLILSSAGHMPKVVQRSSASEGSALQRRGRRDRRGKGDRLSSSKSSRESRWRRRRPPGSWSVWGVGPGLVPQSLAAGTTEMWRKLSGWLRCSLSHWMGVSRSGSIPWTNTWYRFGSSNAERHTETD</sequence>
<feature type="compositionally biased region" description="Basic and acidic residues" evidence="1">
    <location>
        <begin position="147"/>
        <end position="161"/>
    </location>
</feature>
<keyword evidence="3" id="KW-1185">Reference proteome</keyword>
<dbReference type="Proteomes" id="UP001239994">
    <property type="component" value="Unassembled WGS sequence"/>
</dbReference>
<feature type="region of interest" description="Disordered" evidence="1">
    <location>
        <begin position="123"/>
        <end position="169"/>
    </location>
</feature>
<dbReference type="EMBL" id="JAROKS010000021">
    <property type="protein sequence ID" value="KAK1790074.1"/>
    <property type="molecule type" value="Genomic_DNA"/>
</dbReference>
<dbReference type="AlphaFoldDB" id="A0AAD8Z235"/>
<name>A0AAD8Z235_9TELE</name>
<accession>A0AAD8Z235</accession>
<feature type="region of interest" description="Disordered" evidence="1">
    <location>
        <begin position="1"/>
        <end position="62"/>
    </location>
</feature>